<accession>A0ABU0SCX6</accession>
<gene>
    <name evidence="1" type="ORF">QFZ34_003747</name>
</gene>
<evidence type="ECO:0000313" key="2">
    <source>
        <dbReference type="Proteomes" id="UP001237780"/>
    </source>
</evidence>
<keyword evidence="2" id="KW-1185">Reference proteome</keyword>
<name>A0ABU0SCX6_9HYPH</name>
<evidence type="ECO:0000313" key="1">
    <source>
        <dbReference type="EMBL" id="MDQ0998565.1"/>
    </source>
</evidence>
<dbReference type="EMBL" id="JAUSZT010000003">
    <property type="protein sequence ID" value="MDQ0998565.1"/>
    <property type="molecule type" value="Genomic_DNA"/>
</dbReference>
<comment type="caution">
    <text evidence="1">The sequence shown here is derived from an EMBL/GenBank/DDBJ whole genome shotgun (WGS) entry which is preliminary data.</text>
</comment>
<protein>
    <submittedName>
        <fullName evidence="1">Uncharacterized protein</fullName>
    </submittedName>
</protein>
<organism evidence="1 2">
    <name type="scientific">Phyllobacterium ifriqiyense</name>
    <dbReference type="NCBI Taxonomy" id="314238"/>
    <lineage>
        <taxon>Bacteria</taxon>
        <taxon>Pseudomonadati</taxon>
        <taxon>Pseudomonadota</taxon>
        <taxon>Alphaproteobacteria</taxon>
        <taxon>Hyphomicrobiales</taxon>
        <taxon>Phyllobacteriaceae</taxon>
        <taxon>Phyllobacterium</taxon>
    </lineage>
</organism>
<proteinExistence type="predicted"/>
<dbReference type="Proteomes" id="UP001237780">
    <property type="component" value="Unassembled WGS sequence"/>
</dbReference>
<dbReference type="RefSeq" id="WP_307283723.1">
    <property type="nucleotide sequence ID" value="NZ_JAUSZT010000003.1"/>
</dbReference>
<reference evidence="1 2" key="1">
    <citation type="submission" date="2023-07" db="EMBL/GenBank/DDBJ databases">
        <title>Comparative genomics of wheat-associated soil bacteria to identify genetic determinants of phenazine resistance.</title>
        <authorList>
            <person name="Mouncey N."/>
        </authorList>
    </citation>
    <scope>NUCLEOTIDE SEQUENCE [LARGE SCALE GENOMIC DNA]</scope>
    <source>
        <strain evidence="1 2">W4I11</strain>
    </source>
</reference>
<sequence length="78" mass="8594">MKCYNLRVCAIDNEDGKHMLDDLERLLSSLIDAQTQLITMCAKSKSFPDNNTLQKIATLELNIAAVETAIANLPKQSG</sequence>